<evidence type="ECO:0000259" key="2">
    <source>
        <dbReference type="Pfam" id="PF18990"/>
    </source>
</evidence>
<feature type="chain" id="PRO_5045316443" description="DUF5723 domain-containing protein" evidence="1">
    <location>
        <begin position="25"/>
        <end position="465"/>
    </location>
</feature>
<comment type="caution">
    <text evidence="3">The sequence shown here is derived from an EMBL/GenBank/DDBJ whole genome shotgun (WGS) entry which is preliminary data.</text>
</comment>
<keyword evidence="1" id="KW-0732">Signal</keyword>
<evidence type="ECO:0000256" key="1">
    <source>
        <dbReference type="SAM" id="SignalP"/>
    </source>
</evidence>
<dbReference type="Pfam" id="PF18990">
    <property type="entry name" value="DUF5723"/>
    <property type="match status" value="1"/>
</dbReference>
<accession>A0ABP9CXE8</accession>
<reference evidence="4" key="1">
    <citation type="journal article" date="2019" name="Int. J. Syst. Evol. Microbiol.">
        <title>The Global Catalogue of Microorganisms (GCM) 10K type strain sequencing project: providing services to taxonomists for standard genome sequencing and annotation.</title>
        <authorList>
            <consortium name="The Broad Institute Genomics Platform"/>
            <consortium name="The Broad Institute Genome Sequencing Center for Infectious Disease"/>
            <person name="Wu L."/>
            <person name="Ma J."/>
        </authorList>
    </citation>
    <scope>NUCLEOTIDE SEQUENCE [LARGE SCALE GENOMIC DNA]</scope>
    <source>
        <strain evidence="4">JCM 18326</strain>
    </source>
</reference>
<organism evidence="3 4">
    <name type="scientific">Algivirga pacifica</name>
    <dbReference type="NCBI Taxonomy" id="1162670"/>
    <lineage>
        <taxon>Bacteria</taxon>
        <taxon>Pseudomonadati</taxon>
        <taxon>Bacteroidota</taxon>
        <taxon>Cytophagia</taxon>
        <taxon>Cytophagales</taxon>
        <taxon>Flammeovirgaceae</taxon>
        <taxon>Algivirga</taxon>
    </lineage>
</organism>
<gene>
    <name evidence="3" type="ORF">GCM10023331_02710</name>
</gene>
<proteinExistence type="predicted"/>
<keyword evidence="4" id="KW-1185">Reference proteome</keyword>
<feature type="domain" description="DUF5723" evidence="2">
    <location>
        <begin position="42"/>
        <end position="426"/>
    </location>
</feature>
<dbReference type="EMBL" id="BAABJX010000005">
    <property type="protein sequence ID" value="GAA4821780.1"/>
    <property type="molecule type" value="Genomic_DNA"/>
</dbReference>
<evidence type="ECO:0000313" key="4">
    <source>
        <dbReference type="Proteomes" id="UP001500298"/>
    </source>
</evidence>
<name>A0ABP9CXE8_9BACT</name>
<protein>
    <recommendedName>
        <fullName evidence="2">DUF5723 domain-containing protein</fullName>
    </recommendedName>
</protein>
<dbReference type="InterPro" id="IPR043781">
    <property type="entry name" value="DUF5723"/>
</dbReference>
<evidence type="ECO:0000313" key="3">
    <source>
        <dbReference type="EMBL" id="GAA4821780.1"/>
    </source>
</evidence>
<dbReference type="RefSeq" id="WP_345368620.1">
    <property type="nucleotide sequence ID" value="NZ_BAABJX010000005.1"/>
</dbReference>
<feature type="signal peptide" evidence="1">
    <location>
        <begin position="1"/>
        <end position="24"/>
    </location>
</feature>
<dbReference type="Proteomes" id="UP001500298">
    <property type="component" value="Unassembled WGS sequence"/>
</dbReference>
<sequence>MKTYILRSLTLSLMFSLATFTAWGQDIYFFNDSHHQSLHLNPAKRLNHRFNLVLPAGYMSTNVYGSHSFNQIFSENTETGKYQIDLDQLYEQSTDGAFSEVDFSFELFGAYYKSDKYTAFLSVREKVFSEVGTSPELLEFMAKGPASKTDYTWNLAPVFDLQYLREVKIGGSYKVNDRLNIGGAINYQQGVQSFKIQEEGNISVTQGGAPNYPITTSSDLIILTTTSLGDFDTENNTYELVESDEIISQAISPSNKGFTIDLGATFKLTDKINLETSILNLGTGVVWKNDITGYKVTLDNVSFEGLDPAELQGDNADSESSTSFASDSLLSYENISEGVEAYYIGQPTVWNIGGSYELYKNLTAGVLLTNKFYNDRVNTGLGIYIDQGLGDFLNVGLGYKIDSFGSQLGASLALGFPGFKLYMSADNAFGPMIGGGLGTKRLNVNTGMAIQIGRSKEQRYPAKLK</sequence>